<feature type="compositionally biased region" description="Polar residues" evidence="1">
    <location>
        <begin position="85"/>
        <end position="94"/>
    </location>
</feature>
<keyword evidence="2" id="KW-0812">Transmembrane</keyword>
<feature type="region of interest" description="Disordered" evidence="1">
    <location>
        <begin position="39"/>
        <end position="133"/>
    </location>
</feature>
<organism evidence="3 4">
    <name type="scientific">Homarus americanus</name>
    <name type="common">American lobster</name>
    <dbReference type="NCBI Taxonomy" id="6706"/>
    <lineage>
        <taxon>Eukaryota</taxon>
        <taxon>Metazoa</taxon>
        <taxon>Ecdysozoa</taxon>
        <taxon>Arthropoda</taxon>
        <taxon>Crustacea</taxon>
        <taxon>Multicrustacea</taxon>
        <taxon>Malacostraca</taxon>
        <taxon>Eumalacostraca</taxon>
        <taxon>Eucarida</taxon>
        <taxon>Decapoda</taxon>
        <taxon>Pleocyemata</taxon>
        <taxon>Astacidea</taxon>
        <taxon>Nephropoidea</taxon>
        <taxon>Nephropidae</taxon>
        <taxon>Homarus</taxon>
    </lineage>
</organism>
<comment type="caution">
    <text evidence="3">The sequence shown here is derived from an EMBL/GenBank/DDBJ whole genome shotgun (WGS) entry which is preliminary data.</text>
</comment>
<dbReference type="OrthoDB" id="654191at2759"/>
<accession>A0A8J5K5R2</accession>
<protein>
    <submittedName>
        <fullName evidence="3">Interferon alpha-inducible protein 27-like</fullName>
    </submittedName>
</protein>
<name>A0A8J5K5R2_HOMAM</name>
<dbReference type="AlphaFoldDB" id="A0A8J5K5R2"/>
<dbReference type="PANTHER" id="PTHR16932:SF18">
    <property type="entry name" value="INTERFERON, ALPHA-INDUCIBLE PROTEIN 27-LIKE 2"/>
    <property type="match status" value="1"/>
</dbReference>
<reference evidence="3" key="1">
    <citation type="journal article" date="2021" name="Sci. Adv.">
        <title>The American lobster genome reveals insights on longevity, neural, and immune adaptations.</title>
        <authorList>
            <person name="Polinski J.M."/>
            <person name="Zimin A.V."/>
            <person name="Clark K.F."/>
            <person name="Kohn A.B."/>
            <person name="Sadowski N."/>
            <person name="Timp W."/>
            <person name="Ptitsyn A."/>
            <person name="Khanna P."/>
            <person name="Romanova D.Y."/>
            <person name="Williams P."/>
            <person name="Greenwood S.J."/>
            <person name="Moroz L.L."/>
            <person name="Walt D.R."/>
            <person name="Bodnar A.G."/>
        </authorList>
    </citation>
    <scope>NUCLEOTIDE SEQUENCE</scope>
    <source>
        <strain evidence="3">GMGI-L3</strain>
    </source>
</reference>
<dbReference type="PANTHER" id="PTHR16932">
    <property type="entry name" value="INTERFERON ALPHA-INDUCIBLE PROTEIN 27"/>
    <property type="match status" value="1"/>
</dbReference>
<dbReference type="GO" id="GO:0016020">
    <property type="term" value="C:membrane"/>
    <property type="evidence" value="ECO:0007669"/>
    <property type="project" value="InterPro"/>
</dbReference>
<keyword evidence="2" id="KW-0472">Membrane</keyword>
<feature type="transmembrane region" description="Helical" evidence="2">
    <location>
        <begin position="229"/>
        <end position="253"/>
    </location>
</feature>
<gene>
    <name evidence="3" type="primary">IFI27-L</name>
    <name evidence="3" type="ORF">Hamer_G012965</name>
</gene>
<feature type="compositionally biased region" description="Acidic residues" evidence="1">
    <location>
        <begin position="99"/>
        <end position="112"/>
    </location>
</feature>
<evidence type="ECO:0000313" key="3">
    <source>
        <dbReference type="EMBL" id="KAG7167500.1"/>
    </source>
</evidence>
<evidence type="ECO:0000313" key="4">
    <source>
        <dbReference type="Proteomes" id="UP000747542"/>
    </source>
</evidence>
<feature type="transmembrane region" description="Helical" evidence="2">
    <location>
        <begin position="146"/>
        <end position="166"/>
    </location>
</feature>
<dbReference type="Pfam" id="PF06140">
    <property type="entry name" value="Ifi-6-16"/>
    <property type="match status" value="1"/>
</dbReference>
<sequence>MLNGGDTGNTANTEKTIVDDSLNTYDFNNHQNGKYTAAAVPDTEQKIDSMNRSDMKKREEKLKDEEETREEAHVNEASIGAINPSMEQSDQSIMMNYYGDEDEREDQPDGDQDTGHEENPDVNSDTTHEGEELPNKSSVWYKTWKFWRLYLGFVLVTAIVGLGVAIGCSLDVVHQMGFTSTGIAKNSYASRLMSSTSHSNHGVVPHESWVAWLQNVGRRGFVPIHKFNIGLLGALAGAVVGTMLFCIAMYLYYMMRRLKKKVKEYRMASDGVPLIPER</sequence>
<dbReference type="EMBL" id="JAHLQT010021643">
    <property type="protein sequence ID" value="KAG7167500.1"/>
    <property type="molecule type" value="Genomic_DNA"/>
</dbReference>
<dbReference type="Proteomes" id="UP000747542">
    <property type="component" value="Unassembled WGS sequence"/>
</dbReference>
<evidence type="ECO:0000256" key="2">
    <source>
        <dbReference type="SAM" id="Phobius"/>
    </source>
</evidence>
<proteinExistence type="predicted"/>
<keyword evidence="4" id="KW-1185">Reference proteome</keyword>
<evidence type="ECO:0000256" key="1">
    <source>
        <dbReference type="SAM" id="MobiDB-lite"/>
    </source>
</evidence>
<keyword evidence="2" id="KW-1133">Transmembrane helix</keyword>
<feature type="compositionally biased region" description="Basic and acidic residues" evidence="1">
    <location>
        <begin position="43"/>
        <end position="74"/>
    </location>
</feature>
<dbReference type="InterPro" id="IPR009311">
    <property type="entry name" value="IFI6/IFI27-like"/>
</dbReference>